<evidence type="ECO:0000313" key="1">
    <source>
        <dbReference type="EMBL" id="MDR7119746.1"/>
    </source>
</evidence>
<name>A0ABU1VVJ3_9GAMM</name>
<accession>A0ABU1VVJ3</accession>
<comment type="caution">
    <text evidence="1">The sequence shown here is derived from an EMBL/GenBank/DDBJ whole genome shotgun (WGS) entry which is preliminary data.</text>
</comment>
<sequence>MNEEKKGLMAIVENSSGTTTIKDWATAAKKLADVIHSVDESEKIRLMRFELSHKSMAIIQMWKDGLNENTPYKAIEKILHSDWMLRHSMEKNENKAIFTFNLFDFS</sequence>
<dbReference type="EMBL" id="JAVDWR010000001">
    <property type="protein sequence ID" value="MDR7119746.1"/>
    <property type="molecule type" value="Genomic_DNA"/>
</dbReference>
<keyword evidence="2" id="KW-1185">Reference proteome</keyword>
<proteinExistence type="predicted"/>
<protein>
    <submittedName>
        <fullName evidence="1">Uncharacterized protein</fullName>
    </submittedName>
</protein>
<dbReference type="RefSeq" id="WP_310274537.1">
    <property type="nucleotide sequence ID" value="NZ_JAVDWR010000001.1"/>
</dbReference>
<gene>
    <name evidence="1" type="ORF">J2W69_000661</name>
</gene>
<dbReference type="Proteomes" id="UP001257909">
    <property type="component" value="Unassembled WGS sequence"/>
</dbReference>
<organism evidence="1 2">
    <name type="scientific">Rheinheimera soli</name>
    <dbReference type="NCBI Taxonomy" id="443616"/>
    <lineage>
        <taxon>Bacteria</taxon>
        <taxon>Pseudomonadati</taxon>
        <taxon>Pseudomonadota</taxon>
        <taxon>Gammaproteobacteria</taxon>
        <taxon>Chromatiales</taxon>
        <taxon>Chromatiaceae</taxon>
        <taxon>Rheinheimera</taxon>
    </lineage>
</organism>
<reference evidence="1 2" key="1">
    <citation type="submission" date="2023-07" db="EMBL/GenBank/DDBJ databases">
        <title>Sorghum-associated microbial communities from plants grown in Nebraska, USA.</title>
        <authorList>
            <person name="Schachtman D."/>
        </authorList>
    </citation>
    <scope>NUCLEOTIDE SEQUENCE [LARGE SCALE GENOMIC DNA]</scope>
    <source>
        <strain evidence="1 2">4138</strain>
    </source>
</reference>
<evidence type="ECO:0000313" key="2">
    <source>
        <dbReference type="Proteomes" id="UP001257909"/>
    </source>
</evidence>